<evidence type="ECO:0000313" key="1">
    <source>
        <dbReference type="EMBL" id="CAE26759.1"/>
    </source>
</evidence>
<name>Q6NA69_RHOPA</name>
<accession>Q6NA69</accession>
<gene>
    <name evidence="1" type="ordered locus">RPA1316</name>
</gene>
<dbReference type="AlphaFoldDB" id="Q6NA69"/>
<reference evidence="1" key="1">
    <citation type="journal article" date="2004" name="Nat. Biotechnol.">
        <title>Complete genome sequence of the metabolically versatile photosynthetic bacterium Rhodopseudomonas palustris.</title>
        <authorList>
            <person name="Larimer F.W."/>
            <person name="Chain P."/>
            <person name="Hauser L."/>
            <person name="Lamerdin J."/>
            <person name="Malfatti S."/>
            <person name="Do L."/>
            <person name="Land M.L."/>
            <person name="Pelletier D.A."/>
            <person name="Beatty J.T."/>
            <person name="Lang A.S."/>
            <person name="Tabita F.R."/>
            <person name="Gibson J.L."/>
            <person name="Hanson T.E."/>
            <person name="Bobst C."/>
            <person name="Torres J.L."/>
            <person name="Peres C."/>
            <person name="Harrison F.H."/>
            <person name="Gibson J."/>
            <person name="Harwood C.S."/>
        </authorList>
    </citation>
    <scope>NUCLEOTIDE SEQUENCE [LARGE SCALE GENOMIC DNA]</scope>
    <source>
        <strain evidence="1">CGA009</strain>
    </source>
</reference>
<dbReference type="EMBL" id="BX572597">
    <property type="protein sequence ID" value="CAE26759.1"/>
    <property type="molecule type" value="Genomic_DNA"/>
</dbReference>
<dbReference type="HOGENOM" id="CLU_2525349_0_0_5"/>
<organism evidence="1">
    <name type="scientific">Rhodopseudomonas palustris (strain ATCC BAA-98 / CGA009)</name>
    <dbReference type="NCBI Taxonomy" id="258594"/>
    <lineage>
        <taxon>Bacteria</taxon>
        <taxon>Pseudomonadati</taxon>
        <taxon>Pseudomonadota</taxon>
        <taxon>Alphaproteobacteria</taxon>
        <taxon>Hyphomicrobiales</taxon>
        <taxon>Nitrobacteraceae</taxon>
        <taxon>Rhodopseudomonas</taxon>
    </lineage>
</organism>
<protein>
    <submittedName>
        <fullName evidence="1">Uncharacterized protein</fullName>
    </submittedName>
</protein>
<sequence length="84" mass="9444">MRCGGVEVEGSCASFRQRRDIDLATQGRKPFRISTMLSQQHFEDICGTSRRRRVSHIVSSRPVCLIVDLADTMRPPYDHLPAAG</sequence>
<proteinExistence type="predicted"/>